<reference evidence="10" key="1">
    <citation type="submission" date="2013-11" db="EMBL/GenBank/DDBJ databases">
        <title>Comparative genomics of Ignicoccus.</title>
        <authorList>
            <person name="Podar M."/>
        </authorList>
    </citation>
    <scope>NUCLEOTIDE SEQUENCE</scope>
    <source>
        <strain evidence="10">DSM 13166</strain>
    </source>
</reference>
<dbReference type="GO" id="GO:0005829">
    <property type="term" value="C:cytosol"/>
    <property type="evidence" value="ECO:0007669"/>
    <property type="project" value="TreeGrafter"/>
</dbReference>
<dbReference type="PROSITE" id="PS50084">
    <property type="entry name" value="KH_TYPE_1"/>
    <property type="match status" value="1"/>
</dbReference>
<dbReference type="SUPFAM" id="SSF54814">
    <property type="entry name" value="Prokaryotic type KH domain (KH-domain type II)"/>
    <property type="match status" value="2"/>
</dbReference>
<dbReference type="HAMAP" id="MF_00945_A">
    <property type="entry name" value="NusA_A"/>
    <property type="match status" value="1"/>
</dbReference>
<evidence type="ECO:0000256" key="6">
    <source>
        <dbReference type="HAMAP-Rule" id="MF_00945"/>
    </source>
</evidence>
<evidence type="ECO:0000313" key="11">
    <source>
        <dbReference type="Proteomes" id="UP001063698"/>
    </source>
</evidence>
<evidence type="ECO:0000256" key="5">
    <source>
        <dbReference type="ARBA" id="ARBA00023163"/>
    </source>
</evidence>
<keyword evidence="5 6" id="KW-0804">Transcription</keyword>
<keyword evidence="1 6" id="KW-0806">Transcription termination</keyword>
<dbReference type="Pfam" id="PF26594">
    <property type="entry name" value="KH_NusA_2nd"/>
    <property type="match status" value="1"/>
</dbReference>
<dbReference type="PANTHER" id="PTHR22648:SF0">
    <property type="entry name" value="TRANSCRIPTION TERMINATION_ANTITERMINATION PROTEIN NUSA"/>
    <property type="match status" value="1"/>
</dbReference>
<dbReference type="GO" id="GO:0003746">
    <property type="term" value="F:translation elongation factor activity"/>
    <property type="evidence" value="ECO:0007669"/>
    <property type="project" value="UniProtKB-KW"/>
</dbReference>
<evidence type="ECO:0000259" key="8">
    <source>
        <dbReference type="Pfam" id="PF07650"/>
    </source>
</evidence>
<sequence length="143" mass="16147">MPNVVLTPEEFRYMQVFHQLTGVMPIDCIVDNEHDRIIFLVKAEEVGKAIGKRGSKVRYLREAFKKNVEIVGYSDKLEEMVANALAPAKVQNVRLVKTPKGKVVYAKVDPRFKGVAIGKEGRNVSKARLILKRHFDVDSLVVV</sequence>
<organism evidence="10 11">
    <name type="scientific">Ignicoccus pacificus DSM 13166</name>
    <dbReference type="NCBI Taxonomy" id="940294"/>
    <lineage>
        <taxon>Archaea</taxon>
        <taxon>Thermoproteota</taxon>
        <taxon>Thermoprotei</taxon>
        <taxon>Desulfurococcales</taxon>
        <taxon>Desulfurococcaceae</taxon>
        <taxon>Ignicoccus</taxon>
    </lineage>
</organism>
<evidence type="ECO:0000313" key="10">
    <source>
        <dbReference type="EMBL" id="UXD21837.1"/>
    </source>
</evidence>
<dbReference type="GO" id="GO:0031564">
    <property type="term" value="P:transcription antitermination"/>
    <property type="evidence" value="ECO:0007669"/>
    <property type="project" value="InterPro"/>
</dbReference>
<proteinExistence type="inferred from homology"/>
<dbReference type="AlphaFoldDB" id="A0A977KA28"/>
<feature type="domain" description="NusA-like second KH" evidence="9">
    <location>
        <begin position="78"/>
        <end position="139"/>
    </location>
</feature>
<dbReference type="CDD" id="cd22530">
    <property type="entry name" value="KH-II_NusA_arch_rpt1"/>
    <property type="match status" value="1"/>
</dbReference>
<evidence type="ECO:0000256" key="1">
    <source>
        <dbReference type="ARBA" id="ARBA00022472"/>
    </source>
</evidence>
<keyword evidence="11" id="KW-1185">Reference proteome</keyword>
<keyword evidence="2 6" id="KW-0963">Cytoplasm</keyword>
<dbReference type="InterPro" id="IPR030842">
    <property type="entry name" value="TF_NusA_bacterial"/>
</dbReference>
<accession>A0A977KA28</accession>
<dbReference type="Gene3D" id="3.30.300.20">
    <property type="match status" value="2"/>
</dbReference>
<evidence type="ECO:0000256" key="2">
    <source>
        <dbReference type="ARBA" id="ARBA00022490"/>
    </source>
</evidence>
<evidence type="ECO:0000256" key="7">
    <source>
        <dbReference type="PROSITE-ProRule" id="PRU00117"/>
    </source>
</evidence>
<dbReference type="GO" id="GO:0006353">
    <property type="term" value="P:DNA-templated transcription termination"/>
    <property type="evidence" value="ECO:0007669"/>
    <property type="project" value="UniProtKB-UniRule"/>
</dbReference>
<dbReference type="Proteomes" id="UP001063698">
    <property type="component" value="Chromosome"/>
</dbReference>
<feature type="domain" description="KH type-2" evidence="8">
    <location>
        <begin position="15"/>
        <end position="72"/>
    </location>
</feature>
<dbReference type="InterPro" id="IPR009019">
    <property type="entry name" value="KH_sf_prok-type"/>
</dbReference>
<comment type="similarity">
    <text evidence="6">Belongs to the NusA family.</text>
</comment>
<comment type="subcellular location">
    <subcellularLocation>
        <location evidence="6">Cytoplasm</location>
    </subcellularLocation>
</comment>
<keyword evidence="3 7" id="KW-0694">RNA-binding</keyword>
<gene>
    <name evidence="6" type="primary">nusA</name>
    <name evidence="10" type="ORF">IPA_08665</name>
</gene>
<dbReference type="InterPro" id="IPR058582">
    <property type="entry name" value="KH_NusA_2nd"/>
</dbReference>
<keyword evidence="10" id="KW-0251">Elongation factor</keyword>
<evidence type="ECO:0000259" key="9">
    <source>
        <dbReference type="Pfam" id="PF26594"/>
    </source>
</evidence>
<dbReference type="EMBL" id="CP006868">
    <property type="protein sequence ID" value="UXD21837.1"/>
    <property type="molecule type" value="Genomic_DNA"/>
</dbReference>
<dbReference type="KEGG" id="ipc:IPA_08665"/>
<dbReference type="CDD" id="cd22531">
    <property type="entry name" value="KH-II_NusA_arch_rpt2"/>
    <property type="match status" value="1"/>
</dbReference>
<dbReference type="InterPro" id="IPR010212">
    <property type="entry name" value="NusA_arc"/>
</dbReference>
<name>A0A977KA28_9CREN</name>
<dbReference type="PANTHER" id="PTHR22648">
    <property type="entry name" value="TRANSCRIPTION TERMINATION FACTOR NUSA"/>
    <property type="match status" value="1"/>
</dbReference>
<dbReference type="InterPro" id="IPR004044">
    <property type="entry name" value="KH_dom_type_2"/>
</dbReference>
<dbReference type="InterPro" id="IPR015946">
    <property type="entry name" value="KH_dom-like_a/b"/>
</dbReference>
<keyword evidence="4 6" id="KW-0805">Transcription regulation</keyword>
<dbReference type="Pfam" id="PF07650">
    <property type="entry name" value="KH_2"/>
    <property type="match status" value="1"/>
</dbReference>
<dbReference type="NCBIfam" id="TIGR01952">
    <property type="entry name" value="nusA_arch"/>
    <property type="match status" value="1"/>
</dbReference>
<keyword evidence="10" id="KW-0648">Protein biosynthesis</keyword>
<dbReference type="GO" id="GO:0003723">
    <property type="term" value="F:RNA binding"/>
    <property type="evidence" value="ECO:0007669"/>
    <property type="project" value="UniProtKB-UniRule"/>
</dbReference>
<evidence type="ECO:0000256" key="4">
    <source>
        <dbReference type="ARBA" id="ARBA00023015"/>
    </source>
</evidence>
<evidence type="ECO:0000256" key="3">
    <source>
        <dbReference type="ARBA" id="ARBA00022884"/>
    </source>
</evidence>
<protein>
    <recommendedName>
        <fullName evidence="6">Probable transcription termination protein NusA</fullName>
    </recommendedName>
</protein>
<comment type="function">
    <text evidence="6">Participates in transcription termination.</text>
</comment>